<accession>A0ABP7SK59</accession>
<gene>
    <name evidence="2" type="ORF">GCM10022247_39350</name>
</gene>
<protein>
    <recommendedName>
        <fullName evidence="4">CARDB domain-containing protein</fullName>
    </recommendedName>
</protein>
<evidence type="ECO:0000256" key="1">
    <source>
        <dbReference type="SAM" id="SignalP"/>
    </source>
</evidence>
<keyword evidence="3" id="KW-1185">Reference proteome</keyword>
<sequence length="166" mass="17189">MSNTIRRAGAAALAVSAITAIAIPASATPAPVPTASVADIAVEVTPMSTHVAKDSTVDATVVVSNKGTVALTGGDWFTIRIPHGIAFSGASGDTWNCVPRLSEAWSHVHCRSEAPHAPGTNRPPVKFTVRPTISGSDTNVEVAVAGFRRGESKFDNNSALLRITAY</sequence>
<feature type="signal peptide" evidence="1">
    <location>
        <begin position="1"/>
        <end position="27"/>
    </location>
</feature>
<evidence type="ECO:0008006" key="4">
    <source>
        <dbReference type="Google" id="ProtNLM"/>
    </source>
</evidence>
<dbReference type="EMBL" id="BAABAL010000016">
    <property type="protein sequence ID" value="GAA4012868.1"/>
    <property type="molecule type" value="Genomic_DNA"/>
</dbReference>
<reference evidence="3" key="1">
    <citation type="journal article" date="2019" name="Int. J. Syst. Evol. Microbiol.">
        <title>The Global Catalogue of Microorganisms (GCM) 10K type strain sequencing project: providing services to taxonomists for standard genome sequencing and annotation.</title>
        <authorList>
            <consortium name="The Broad Institute Genomics Platform"/>
            <consortium name="The Broad Institute Genome Sequencing Center for Infectious Disease"/>
            <person name="Wu L."/>
            <person name="Ma J."/>
        </authorList>
    </citation>
    <scope>NUCLEOTIDE SEQUENCE [LARGE SCALE GENOMIC DNA]</scope>
    <source>
        <strain evidence="3">JCM 17342</strain>
    </source>
</reference>
<organism evidence="2 3">
    <name type="scientific">Allokutzneria multivorans</name>
    <dbReference type="NCBI Taxonomy" id="1142134"/>
    <lineage>
        <taxon>Bacteria</taxon>
        <taxon>Bacillati</taxon>
        <taxon>Actinomycetota</taxon>
        <taxon>Actinomycetes</taxon>
        <taxon>Pseudonocardiales</taxon>
        <taxon>Pseudonocardiaceae</taxon>
        <taxon>Allokutzneria</taxon>
    </lineage>
</organism>
<comment type="caution">
    <text evidence="2">The sequence shown here is derived from an EMBL/GenBank/DDBJ whole genome shotgun (WGS) entry which is preliminary data.</text>
</comment>
<evidence type="ECO:0000313" key="3">
    <source>
        <dbReference type="Proteomes" id="UP001501747"/>
    </source>
</evidence>
<keyword evidence="1" id="KW-0732">Signal</keyword>
<dbReference type="Proteomes" id="UP001501747">
    <property type="component" value="Unassembled WGS sequence"/>
</dbReference>
<evidence type="ECO:0000313" key="2">
    <source>
        <dbReference type="EMBL" id="GAA4012868.1"/>
    </source>
</evidence>
<name>A0ABP7SK59_9PSEU</name>
<feature type="chain" id="PRO_5045237099" description="CARDB domain-containing protein" evidence="1">
    <location>
        <begin position="28"/>
        <end position="166"/>
    </location>
</feature>
<proteinExistence type="predicted"/>
<dbReference type="RefSeq" id="WP_344876833.1">
    <property type="nucleotide sequence ID" value="NZ_BAABAL010000016.1"/>
</dbReference>